<evidence type="ECO:0000313" key="4">
    <source>
        <dbReference type="Proteomes" id="UP000195331"/>
    </source>
</evidence>
<sequence length="231" mass="23283">MSHPTTTGPGTGRAHGAGYQPAPEGWGYHPAPEGAAHQAPAETTGYHPAHAGTGYQPAPAPGHFGPPMSTPKRSGRGGLIALVAATALVAAGVGAAVGTIATNSASSNDRASQTSEPTNVAGAPATGDTHAQDVGLCTRYATINSAIPNNYTNAMDILPAAAALQASLQDYPGASAPVRQAISDVVSAYYARMAVFGEVRERGLAEPPADDKRAAQAAYDQAWEVCGLDQG</sequence>
<keyword evidence="2" id="KW-0472">Membrane</keyword>
<evidence type="ECO:0000313" key="3">
    <source>
        <dbReference type="EMBL" id="ART74245.1"/>
    </source>
</evidence>
<dbReference type="EMBL" id="CP020810">
    <property type="protein sequence ID" value="ART74245.1"/>
    <property type="molecule type" value="Genomic_DNA"/>
</dbReference>
<gene>
    <name evidence="3" type="ORF">BTO20_36975</name>
</gene>
<geneLocation type="plasmid" evidence="3 4">
    <name>unnamed1</name>
</geneLocation>
<accession>A0A1Y0CH21</accession>
<keyword evidence="4" id="KW-1185">Reference proteome</keyword>
<feature type="region of interest" description="Disordered" evidence="1">
    <location>
        <begin position="103"/>
        <end position="128"/>
    </location>
</feature>
<protein>
    <submittedName>
        <fullName evidence="3">Uncharacterized protein</fullName>
    </submittedName>
</protein>
<dbReference type="OrthoDB" id="4709406at2"/>
<keyword evidence="2" id="KW-0812">Transmembrane</keyword>
<feature type="region of interest" description="Disordered" evidence="1">
    <location>
        <begin position="1"/>
        <end position="72"/>
    </location>
</feature>
<evidence type="ECO:0000256" key="1">
    <source>
        <dbReference type="SAM" id="MobiDB-lite"/>
    </source>
</evidence>
<keyword evidence="3" id="KW-0614">Plasmid</keyword>
<name>A0A1Y0CH21_9MYCO</name>
<evidence type="ECO:0000256" key="2">
    <source>
        <dbReference type="SAM" id="Phobius"/>
    </source>
</evidence>
<dbReference type="Proteomes" id="UP000195331">
    <property type="component" value="Plasmid unnamed1"/>
</dbReference>
<feature type="transmembrane region" description="Helical" evidence="2">
    <location>
        <begin position="78"/>
        <end position="101"/>
    </location>
</feature>
<dbReference type="KEGG" id="mdx:BTO20_36975"/>
<reference evidence="3 4" key="1">
    <citation type="submission" date="2017-04" db="EMBL/GenBank/DDBJ databases">
        <title>Whole Genome Sequence of 1,4-Dioxane Degrading Bacterium Mycobacterium dioxanotrophicus PH-06.</title>
        <authorList>
            <person name="He Y."/>
        </authorList>
    </citation>
    <scope>NUCLEOTIDE SEQUENCE [LARGE SCALE GENOMIC DNA]</scope>
    <source>
        <strain evidence="3 4">PH-06</strain>
        <plasmid evidence="3 4">unnamed1</plasmid>
    </source>
</reference>
<keyword evidence="2" id="KW-1133">Transmembrane helix</keyword>
<feature type="compositionally biased region" description="Polar residues" evidence="1">
    <location>
        <begin position="103"/>
        <end position="118"/>
    </location>
</feature>
<proteinExistence type="predicted"/>
<dbReference type="AlphaFoldDB" id="A0A1Y0CH21"/>
<organism evidence="3 4">
    <name type="scientific">Mycobacterium dioxanotrophicus</name>
    <dbReference type="NCBI Taxonomy" id="482462"/>
    <lineage>
        <taxon>Bacteria</taxon>
        <taxon>Bacillati</taxon>
        <taxon>Actinomycetota</taxon>
        <taxon>Actinomycetes</taxon>
        <taxon>Mycobacteriales</taxon>
        <taxon>Mycobacteriaceae</taxon>
        <taxon>Mycobacterium</taxon>
    </lineage>
</organism>